<dbReference type="Proteomes" id="UP000009229">
    <property type="component" value="Chromosome"/>
</dbReference>
<accession>A0AAU8PBW9</accession>
<gene>
    <name evidence="1" type="ordered locus">Desku_1104</name>
</gene>
<name>A0AAU8PBW9_DESK7</name>
<dbReference type="EMBL" id="CP002770">
    <property type="protein sequence ID" value="AEG14691.1"/>
    <property type="molecule type" value="Genomic_DNA"/>
</dbReference>
<protein>
    <submittedName>
        <fullName evidence="1">Kelch repeat type 1-containing protein</fullName>
    </submittedName>
</protein>
<proteinExistence type="predicted"/>
<dbReference type="Gene3D" id="2.120.10.80">
    <property type="entry name" value="Kelch-type beta propeller"/>
    <property type="match status" value="2"/>
</dbReference>
<keyword evidence="2" id="KW-1185">Reference proteome</keyword>
<dbReference type="KEGG" id="dku:Desku_1104"/>
<sequence>MPLQWVQTTTAAPWAGRTGHSVVITPDGRIWILGGYTSAGYKNDVWYSTDGSTWTQATAAASWAARVYHTSAVTSDGRIWVIGGYGGSNLNDVWYSSDGISWTQATSSASWVARSGHTSVVTPDGKIWVIGGWDGSAYRNDVWYSTNGSSWTQATYSAAWDGRAYHASAVTPDGRIWVIAGYYVGSGGTTYYYSDVWYSTNGVSWTQAASWRVRGLHAAAVTADGKLWVLGGSYNGTYYNDVWYTADGSSWIQDTSAALWAARSGHKAVASGNNIYVLGGSTGSTYLNDVWCGLPEGTTHNVTGSTMQIVSNAATLTGATRQTVSNPATLTGAVKLIVEEKGVQRTFGIPVVNHRGHHIINGTITTYGRPPDLFGEAIISDYTAASVEYEFPCFIAVSTPATLAGATRQVVSAEVEFSFGTTQSVCNPVASTYTTRQEIGTRVEWPFASYTTIHNPVASTGATRQEVGAKVEFSFGTTQSVGSPAVSTYATRQEIRTEVWLTLGTAQAIGNPVTSAYAARQAIGSSRETLAGVKLEIGSPVASTFATSIDILLVRPVEYLCSTQLSVSNTRINKLAVELEVNNPVVLQASTRQSVSNNTYYTFNSAQLIYARVSYTAATEQRILSVSPYATSFAVKLTVNTPLVSLFVTQVETVPTGKGEGTLEFTVIPADANACTDITWGECLIIERPPGQVKATYRGPDGPVELIASCAWQTGQELPVAFRWSRAGCALFVGGVKQVEDGAPLLTGEQIASINTGAAQYSNIRVSVRAREDWEIEQAAKAKLWPQDQDTLCLIPTPSDRQVQHLSPTVFPAGTVTRFALPYKGLYYALYEGETGWLKLDYDDSSWDKAIQTYYEGIYSVYIWAPAGDGSAAHGTIYYRQPFYLDSPWERISLNCESRYARFKAYLNGVLVVDGTQPDYRYNYQCWVGYGPLKYGLNLLCFQAEATGTGTPGLWYNMYKFSGIASEMLAWSDTGDIILGYRRPLWGAWKEVSSQTLTLPAGKAVRFRSTNPASVKFLNWKDEDESFVRMNITPVVP</sequence>
<dbReference type="SUPFAM" id="SSF117281">
    <property type="entry name" value="Kelch motif"/>
    <property type="match status" value="1"/>
</dbReference>
<organism evidence="1 2">
    <name type="scientific">Desulfofundulus kuznetsovii (strain DSM 6115 / VKM B-1805 / 17)</name>
    <name type="common">Desulfotomaculum kuznetsovii</name>
    <dbReference type="NCBI Taxonomy" id="760568"/>
    <lineage>
        <taxon>Bacteria</taxon>
        <taxon>Bacillati</taxon>
        <taxon>Bacillota</taxon>
        <taxon>Clostridia</taxon>
        <taxon>Eubacteriales</taxon>
        <taxon>Peptococcaceae</taxon>
        <taxon>Desulfofundulus</taxon>
    </lineage>
</organism>
<dbReference type="AlphaFoldDB" id="A0AAU8PBW9"/>
<dbReference type="RefSeq" id="WP_013822206.1">
    <property type="nucleotide sequence ID" value="NC_015573.1"/>
</dbReference>
<dbReference type="CDD" id="cd15482">
    <property type="entry name" value="Sialidase_non-viral"/>
    <property type="match status" value="1"/>
</dbReference>
<dbReference type="PANTHER" id="PTHR23244">
    <property type="entry name" value="KELCH REPEAT DOMAIN"/>
    <property type="match status" value="1"/>
</dbReference>
<dbReference type="InterPro" id="IPR008979">
    <property type="entry name" value="Galactose-bd-like_sf"/>
</dbReference>
<dbReference type="SUPFAM" id="SSF49785">
    <property type="entry name" value="Galactose-binding domain-like"/>
    <property type="match status" value="1"/>
</dbReference>
<evidence type="ECO:0000313" key="1">
    <source>
        <dbReference type="EMBL" id="AEG14691.1"/>
    </source>
</evidence>
<dbReference type="InterPro" id="IPR015915">
    <property type="entry name" value="Kelch-typ_b-propeller"/>
</dbReference>
<dbReference type="InterPro" id="IPR006652">
    <property type="entry name" value="Kelch_1"/>
</dbReference>
<dbReference type="Pfam" id="PF01344">
    <property type="entry name" value="Kelch_1"/>
    <property type="match status" value="1"/>
</dbReference>
<reference evidence="2" key="1">
    <citation type="submission" date="2011-05" db="EMBL/GenBank/DDBJ databases">
        <title>Complete sequence of Desulfotomaculum kuznetsovii DSM 6115.</title>
        <authorList>
            <person name="Lucas S."/>
            <person name="Han J."/>
            <person name="Lapidus A."/>
            <person name="Cheng J.-F."/>
            <person name="Goodwin L."/>
            <person name="Pitluck S."/>
            <person name="Peters L."/>
            <person name="Mikhailova N."/>
            <person name="Lu M."/>
            <person name="Saunders E."/>
            <person name="Han C."/>
            <person name="Tapia R."/>
            <person name="Land M."/>
            <person name="Hauser L."/>
            <person name="Kyrpides N."/>
            <person name="Ivanova N."/>
            <person name="Pagani I."/>
            <person name="Nazina T."/>
            <person name="Ivanova A."/>
            <person name="Parshina S."/>
            <person name="Kuever J."/>
            <person name="Muyzer G."/>
            <person name="Plugge C."/>
            <person name="Stams A."/>
            <person name="Woyke T."/>
        </authorList>
    </citation>
    <scope>NUCLEOTIDE SEQUENCE [LARGE SCALE GENOMIC DNA]</scope>
    <source>
        <strain evidence="2">DSM 6115 / VKM B-1805 / 17</strain>
    </source>
</reference>
<evidence type="ECO:0000313" key="2">
    <source>
        <dbReference type="Proteomes" id="UP000009229"/>
    </source>
</evidence>
<dbReference type="Pfam" id="PF24681">
    <property type="entry name" value="Kelch_KLHDC2_KLHL20_DRC7"/>
    <property type="match status" value="1"/>
</dbReference>